<evidence type="ECO:0000313" key="1">
    <source>
        <dbReference type="EnsemblMetazoa" id="CJA31368.1"/>
    </source>
</evidence>
<reference evidence="1" key="2">
    <citation type="submission" date="2022-06" db="UniProtKB">
        <authorList>
            <consortium name="EnsemblMetazoa"/>
        </authorList>
    </citation>
    <scope>IDENTIFICATION</scope>
    <source>
        <strain evidence="1">DF5081</strain>
    </source>
</reference>
<proteinExistence type="predicted"/>
<evidence type="ECO:0000313" key="2">
    <source>
        <dbReference type="Proteomes" id="UP000005237"/>
    </source>
</evidence>
<name>A0A8R1I9P3_CAEJA</name>
<keyword evidence="2" id="KW-1185">Reference proteome</keyword>
<accession>A0A8R1I9P3</accession>
<sequence length="73" mass="8387">MFYPYLAIAHLFTHLLPNLRFPPNSNLPLGSSPSGFFSVLTYRSILMYIDSNFLISHQSDIFASDPNFYYCTT</sequence>
<dbReference type="EnsemblMetazoa" id="CJA31368.1">
    <property type="protein sequence ID" value="CJA31368.1"/>
    <property type="gene ID" value="WBGene00207215"/>
</dbReference>
<protein>
    <submittedName>
        <fullName evidence="1">Uncharacterized protein</fullName>
    </submittedName>
</protein>
<dbReference type="Proteomes" id="UP000005237">
    <property type="component" value="Unassembled WGS sequence"/>
</dbReference>
<reference evidence="2" key="1">
    <citation type="submission" date="2010-08" db="EMBL/GenBank/DDBJ databases">
        <authorList>
            <consortium name="Caenorhabditis japonica Sequencing Consortium"/>
            <person name="Wilson R.K."/>
        </authorList>
    </citation>
    <scope>NUCLEOTIDE SEQUENCE [LARGE SCALE GENOMIC DNA]</scope>
    <source>
        <strain evidence="2">DF5081</strain>
    </source>
</reference>
<dbReference type="AlphaFoldDB" id="A0A8R1I9P3"/>
<organism evidence="1 2">
    <name type="scientific">Caenorhabditis japonica</name>
    <dbReference type="NCBI Taxonomy" id="281687"/>
    <lineage>
        <taxon>Eukaryota</taxon>
        <taxon>Metazoa</taxon>
        <taxon>Ecdysozoa</taxon>
        <taxon>Nematoda</taxon>
        <taxon>Chromadorea</taxon>
        <taxon>Rhabditida</taxon>
        <taxon>Rhabditina</taxon>
        <taxon>Rhabditomorpha</taxon>
        <taxon>Rhabditoidea</taxon>
        <taxon>Rhabditidae</taxon>
        <taxon>Peloderinae</taxon>
        <taxon>Caenorhabditis</taxon>
    </lineage>
</organism>